<proteinExistence type="predicted"/>
<evidence type="ECO:0000313" key="2">
    <source>
        <dbReference type="Proteomes" id="UP001499895"/>
    </source>
</evidence>
<reference evidence="2" key="1">
    <citation type="journal article" date="2019" name="Int. J. Syst. Evol. Microbiol.">
        <title>The Global Catalogue of Microorganisms (GCM) 10K type strain sequencing project: providing services to taxonomists for standard genome sequencing and annotation.</title>
        <authorList>
            <consortium name="The Broad Institute Genomics Platform"/>
            <consortium name="The Broad Institute Genome Sequencing Center for Infectious Disease"/>
            <person name="Wu L."/>
            <person name="Ma J."/>
        </authorList>
    </citation>
    <scope>NUCLEOTIDE SEQUENCE [LARGE SCALE GENOMIC DNA]</scope>
    <source>
        <strain evidence="2">JCM 10649</strain>
    </source>
</reference>
<organism evidence="1 2">
    <name type="scientific">Streptomyces stramineus</name>
    <dbReference type="NCBI Taxonomy" id="173861"/>
    <lineage>
        <taxon>Bacteria</taxon>
        <taxon>Bacillati</taxon>
        <taxon>Actinomycetota</taxon>
        <taxon>Actinomycetes</taxon>
        <taxon>Kitasatosporales</taxon>
        <taxon>Streptomycetaceae</taxon>
        <taxon>Streptomyces</taxon>
    </lineage>
</organism>
<sequence>MAVAFGELDTAWALALRSPCPAAFAWRLLSRAVTRQVPAPPRRAVRPSPAAEEPLADAVLLRDGLGMSIEETAALMGTDGPCVRALLRKAERVSEPATASPPVSTLDPPICGSRHRSRGRLVFLAPRSGDWSRSRGLPTMGHFVSSGILWPRHQGDRWPAEQTRRPMLLM</sequence>
<gene>
    <name evidence="1" type="ORF">GCM10009544_56980</name>
</gene>
<protein>
    <recommendedName>
        <fullName evidence="3">RNA polymerase sigma factor 70 region 4 type 2 domain-containing protein</fullName>
    </recommendedName>
</protein>
<keyword evidence="2" id="KW-1185">Reference proteome</keyword>
<name>A0ABP3KWE5_9ACTN</name>
<dbReference type="EMBL" id="BAAAHB010000105">
    <property type="protein sequence ID" value="GAA0488414.1"/>
    <property type="molecule type" value="Genomic_DNA"/>
</dbReference>
<comment type="caution">
    <text evidence="1">The sequence shown here is derived from an EMBL/GenBank/DDBJ whole genome shotgun (WGS) entry which is preliminary data.</text>
</comment>
<accession>A0ABP3KWE5</accession>
<evidence type="ECO:0008006" key="3">
    <source>
        <dbReference type="Google" id="ProtNLM"/>
    </source>
</evidence>
<evidence type="ECO:0000313" key="1">
    <source>
        <dbReference type="EMBL" id="GAA0488414.1"/>
    </source>
</evidence>
<dbReference type="Proteomes" id="UP001499895">
    <property type="component" value="Unassembled WGS sequence"/>
</dbReference>